<dbReference type="Proteomes" id="UP000075840">
    <property type="component" value="Unassembled WGS sequence"/>
</dbReference>
<evidence type="ECO:0000313" key="2">
    <source>
        <dbReference type="Proteomes" id="UP000075840"/>
    </source>
</evidence>
<proteinExistence type="predicted"/>
<dbReference type="EMBL" id="APCN01001539">
    <property type="status" value="NOT_ANNOTATED_CDS"/>
    <property type="molecule type" value="Genomic_DNA"/>
</dbReference>
<reference evidence="1" key="1">
    <citation type="submission" date="2022-08" db="UniProtKB">
        <authorList>
            <consortium name="EnsemblMetazoa"/>
        </authorList>
    </citation>
    <scope>IDENTIFICATION</scope>
    <source>
        <strain evidence="1">Dongola</strain>
    </source>
</reference>
<dbReference type="VEuPathDB" id="VectorBase:AARA014494"/>
<evidence type="ECO:0000313" key="1">
    <source>
        <dbReference type="EnsemblMetazoa" id="AARA014494-PA"/>
    </source>
</evidence>
<name>A0A182IG97_ANOAR</name>
<organism evidence="1 2">
    <name type="scientific">Anopheles arabiensis</name>
    <name type="common">Mosquito</name>
    <dbReference type="NCBI Taxonomy" id="7173"/>
    <lineage>
        <taxon>Eukaryota</taxon>
        <taxon>Metazoa</taxon>
        <taxon>Ecdysozoa</taxon>
        <taxon>Arthropoda</taxon>
        <taxon>Hexapoda</taxon>
        <taxon>Insecta</taxon>
        <taxon>Pterygota</taxon>
        <taxon>Neoptera</taxon>
        <taxon>Endopterygota</taxon>
        <taxon>Diptera</taxon>
        <taxon>Nematocera</taxon>
        <taxon>Culicoidea</taxon>
        <taxon>Culicidae</taxon>
        <taxon>Anophelinae</taxon>
        <taxon>Anopheles</taxon>
    </lineage>
</organism>
<dbReference type="AlphaFoldDB" id="A0A182IG97"/>
<keyword evidence="2" id="KW-1185">Reference proteome</keyword>
<dbReference type="EMBL" id="APCN01001540">
    <property type="status" value="NOT_ANNOTATED_CDS"/>
    <property type="molecule type" value="Genomic_DNA"/>
</dbReference>
<dbReference type="EnsemblMetazoa" id="AARA014494-RA">
    <property type="protein sequence ID" value="AARA014494-PA"/>
    <property type="gene ID" value="AARA014494"/>
</dbReference>
<accession>A0A182IG97</accession>
<protein>
    <submittedName>
        <fullName evidence="1">Uncharacterized protein</fullName>
    </submittedName>
</protein>
<sequence length="73" mass="8265">MQQASALQTVFIFMACYLTVVARVFDKSTKRHSMMPAAKCISILFICSLLVHGRDMRCLLLHALLCVYAVTQR</sequence>